<comment type="caution">
    <text evidence="1">The sequence shown here is derived from an EMBL/GenBank/DDBJ whole genome shotgun (WGS) entry which is preliminary data.</text>
</comment>
<dbReference type="Proteomes" id="UP001189429">
    <property type="component" value="Unassembled WGS sequence"/>
</dbReference>
<reference evidence="1" key="1">
    <citation type="submission" date="2023-10" db="EMBL/GenBank/DDBJ databases">
        <authorList>
            <person name="Chen Y."/>
            <person name="Shah S."/>
            <person name="Dougan E. K."/>
            <person name="Thang M."/>
            <person name="Chan C."/>
        </authorList>
    </citation>
    <scope>NUCLEOTIDE SEQUENCE [LARGE SCALE GENOMIC DNA]</scope>
</reference>
<evidence type="ECO:0008006" key="3">
    <source>
        <dbReference type="Google" id="ProtNLM"/>
    </source>
</evidence>
<keyword evidence="2" id="KW-1185">Reference proteome</keyword>
<organism evidence="1 2">
    <name type="scientific">Prorocentrum cordatum</name>
    <dbReference type="NCBI Taxonomy" id="2364126"/>
    <lineage>
        <taxon>Eukaryota</taxon>
        <taxon>Sar</taxon>
        <taxon>Alveolata</taxon>
        <taxon>Dinophyceae</taxon>
        <taxon>Prorocentrales</taxon>
        <taxon>Prorocentraceae</taxon>
        <taxon>Prorocentrum</taxon>
    </lineage>
</organism>
<evidence type="ECO:0000313" key="1">
    <source>
        <dbReference type="EMBL" id="CAK0824212.1"/>
    </source>
</evidence>
<protein>
    <recommendedName>
        <fullName evidence="3">Nucleotide-diphospho-sugar transferase domain-containing protein</fullName>
    </recommendedName>
</protein>
<proteinExistence type="predicted"/>
<dbReference type="EMBL" id="CAUYUJ010008535">
    <property type="protein sequence ID" value="CAK0824212.1"/>
    <property type="molecule type" value="Genomic_DNA"/>
</dbReference>
<evidence type="ECO:0000313" key="2">
    <source>
        <dbReference type="Proteomes" id="UP001189429"/>
    </source>
</evidence>
<sequence>MLDAALTVEATRHHKQLKYERLLHAFRVHSGAAGAIWVDGDTWLQPAGGGDLERFMRLTKHHDFVIGRDHQDGENPAGIWSDLAFGYPPDESGVCSSGVNSGVFWVRRSAFMIEWMARLVGAMNQSDQCLINYLIRCGGSLVSEHKLVS</sequence>
<name>A0ABN9RXU0_9DINO</name>
<accession>A0ABN9RXU0</accession>
<gene>
    <name evidence="1" type="ORF">PCOR1329_LOCUS24678</name>
</gene>